<dbReference type="NCBIfam" id="TIGR02854">
    <property type="entry name" value="spore_II_GA"/>
    <property type="match status" value="1"/>
</dbReference>
<proteinExistence type="predicted"/>
<comment type="caution">
    <text evidence="2">The sequence shown here is derived from an EMBL/GenBank/DDBJ whole genome shotgun (WGS) entry which is preliminary data.</text>
</comment>
<feature type="transmembrane region" description="Helical" evidence="1">
    <location>
        <begin position="40"/>
        <end position="59"/>
    </location>
</feature>
<dbReference type="GO" id="GO:0016787">
    <property type="term" value="F:hydrolase activity"/>
    <property type="evidence" value="ECO:0007669"/>
    <property type="project" value="UniProtKB-KW"/>
</dbReference>
<feature type="transmembrane region" description="Helical" evidence="1">
    <location>
        <begin position="94"/>
        <end position="116"/>
    </location>
</feature>
<evidence type="ECO:0000313" key="2">
    <source>
        <dbReference type="EMBL" id="MBM7571742.1"/>
    </source>
</evidence>
<keyword evidence="3" id="KW-1185">Reference proteome</keyword>
<dbReference type="EMBL" id="JAFBDR010000011">
    <property type="protein sequence ID" value="MBM7571742.1"/>
    <property type="molecule type" value="Genomic_DNA"/>
</dbReference>
<protein>
    <submittedName>
        <fullName evidence="2">Stage II sporulation protein GA (Sporulation sigma-E factor processing peptidase)</fullName>
        <ecNumber evidence="2">3.4.23.-</ecNumber>
    </submittedName>
</protein>
<keyword evidence="1" id="KW-0812">Transmembrane</keyword>
<feature type="transmembrane region" description="Helical" evidence="1">
    <location>
        <begin position="136"/>
        <end position="153"/>
    </location>
</feature>
<name>A0ABS2N0T3_9BACI</name>
<dbReference type="RefSeq" id="WP_239584315.1">
    <property type="nucleotide sequence ID" value="NZ_JAFBDR010000011.1"/>
</dbReference>
<sequence>MERKKKVTIYLDAVWLLNFLLDWMILLLTQMITRDNTRRFRIVIGAFVASIIVPITLFLPDSLLTTPFGKVIYSLFIILCAFGYRNIHQYFKRLLSFYFVSFSLGGGLIALHFLMGQQVMVSNSSMLTFQTGYGDQISWLFVGVGFPIIWLFTKSRMDKHALESFKQDQLFYVTIQLKGKSYTTTAYVDSGNQLVDPFTQKPVIICDQTFMSNWLSKEELAQLESAQVNLNFDNVPENWEHMIHIVPYQAVDGKPTFMIVLKPEKLHLSYEDKQISTNKLLIGLQFAELTSDGSYHCLLHPQLFKHTVATSA</sequence>
<dbReference type="EC" id="3.4.23.-" evidence="2"/>
<gene>
    <name evidence="2" type="ORF">JOC48_002243</name>
</gene>
<dbReference type="PIRSF" id="PIRSF018571">
    <property type="entry name" value="SpoIIGA"/>
    <property type="match status" value="1"/>
</dbReference>
<evidence type="ECO:0000256" key="1">
    <source>
        <dbReference type="SAM" id="Phobius"/>
    </source>
</evidence>
<dbReference type="Proteomes" id="UP001296943">
    <property type="component" value="Unassembled WGS sequence"/>
</dbReference>
<keyword evidence="2" id="KW-0378">Hydrolase</keyword>
<keyword evidence="1" id="KW-1133">Transmembrane helix</keyword>
<evidence type="ECO:0000313" key="3">
    <source>
        <dbReference type="Proteomes" id="UP001296943"/>
    </source>
</evidence>
<reference evidence="2 3" key="1">
    <citation type="submission" date="2021-01" db="EMBL/GenBank/DDBJ databases">
        <title>Genomic Encyclopedia of Type Strains, Phase IV (KMG-IV): sequencing the most valuable type-strain genomes for metagenomic binning, comparative biology and taxonomic classification.</title>
        <authorList>
            <person name="Goeker M."/>
        </authorList>
    </citation>
    <scope>NUCLEOTIDE SEQUENCE [LARGE SCALE GENOMIC DNA]</scope>
    <source>
        <strain evidence="2 3">DSM 23711</strain>
    </source>
</reference>
<dbReference type="Pfam" id="PF03419">
    <property type="entry name" value="Peptidase_U4"/>
    <property type="match status" value="1"/>
</dbReference>
<feature type="transmembrane region" description="Helical" evidence="1">
    <location>
        <begin position="71"/>
        <end position="87"/>
    </location>
</feature>
<dbReference type="InterPro" id="IPR005081">
    <property type="entry name" value="SpoIIGA"/>
</dbReference>
<keyword evidence="1" id="KW-0472">Membrane</keyword>
<accession>A0ABS2N0T3</accession>
<organism evidence="2 3">
    <name type="scientific">Aquibacillus albus</name>
    <dbReference type="NCBI Taxonomy" id="1168171"/>
    <lineage>
        <taxon>Bacteria</taxon>
        <taxon>Bacillati</taxon>
        <taxon>Bacillota</taxon>
        <taxon>Bacilli</taxon>
        <taxon>Bacillales</taxon>
        <taxon>Bacillaceae</taxon>
        <taxon>Aquibacillus</taxon>
    </lineage>
</organism>